<keyword evidence="8 13" id="KW-0326">Glycosidase</keyword>
<feature type="active site" evidence="11">
    <location>
        <position position="268"/>
    </location>
</feature>
<dbReference type="GO" id="GO:0005783">
    <property type="term" value="C:endoplasmic reticulum"/>
    <property type="evidence" value="ECO:0007669"/>
    <property type="project" value="TreeGrafter"/>
</dbReference>
<evidence type="ECO:0000313" key="15">
    <source>
        <dbReference type="EMBL" id="KIW02999.1"/>
    </source>
</evidence>
<evidence type="ECO:0000256" key="11">
    <source>
        <dbReference type="PIRSR" id="PIRSR601382-1"/>
    </source>
</evidence>
<gene>
    <name evidence="15" type="ORF">PV09_05657</name>
</gene>
<evidence type="ECO:0000256" key="14">
    <source>
        <dbReference type="SAM" id="SignalP"/>
    </source>
</evidence>
<dbReference type="Pfam" id="PF01532">
    <property type="entry name" value="Glyco_hydro_47"/>
    <property type="match status" value="1"/>
</dbReference>
<dbReference type="GO" id="GO:0016020">
    <property type="term" value="C:membrane"/>
    <property type="evidence" value="ECO:0007669"/>
    <property type="project" value="InterPro"/>
</dbReference>
<comment type="catalytic activity">
    <reaction evidence="10">
        <text>N(4)-(alpha-D-Man-(1-&gt;2)-alpha-D-Man-(1-&gt;2)-alpha-D-Man-(1-&gt;3)-[alpha-D-Man-(1-&gt;2)-alpha-D-Man-(1-&gt;3)-[alpha-D-Man-(1-&gt;2)-alpha-D-Man-(1-&gt;6)]-alpha-D-Man-(1-&gt;6)]-beta-D-Man-(1-&gt;4)-beta-D-GlcNAc-(1-&gt;4)-beta-D-GlcNAc)-L-asparaginyl-[protein] (N-glucan mannose isomer 9A1,2,3B1,2,3) + 4 H2O = N(4)-(alpha-D-Man-(1-&gt;3)-[alpha-D-Man-(1-&gt;3)-[alpha-D-Man-(1-&gt;6)]-alpha-D-Man-(1-&gt;6)]-beta-D-Man-(1-&gt;4)-beta-D-GlcNAc-(1-&gt;4)-beta-D-GlcNAc)-L-asparaginyl-[protein] (N-glucan mannose isomer 5A1,2) + 4 beta-D-mannose</text>
        <dbReference type="Rhea" id="RHEA:56008"/>
        <dbReference type="Rhea" id="RHEA-COMP:14356"/>
        <dbReference type="Rhea" id="RHEA-COMP:14367"/>
        <dbReference type="ChEBI" id="CHEBI:15377"/>
        <dbReference type="ChEBI" id="CHEBI:28563"/>
        <dbReference type="ChEBI" id="CHEBI:59087"/>
        <dbReference type="ChEBI" id="CHEBI:139493"/>
        <dbReference type="EC" id="3.2.1.113"/>
    </reaction>
</comment>
<evidence type="ECO:0000256" key="2">
    <source>
        <dbReference type="ARBA" id="ARBA00004922"/>
    </source>
</evidence>
<evidence type="ECO:0000256" key="6">
    <source>
        <dbReference type="ARBA" id="ARBA00023157"/>
    </source>
</evidence>
<keyword evidence="6" id="KW-1015">Disulfide bond</keyword>
<comment type="cofactor">
    <cofactor evidence="1 12">
        <name>Ca(2+)</name>
        <dbReference type="ChEBI" id="CHEBI:29108"/>
    </cofactor>
</comment>
<dbReference type="GeneID" id="27313630"/>
<dbReference type="GO" id="GO:0005509">
    <property type="term" value="F:calcium ion binding"/>
    <property type="evidence" value="ECO:0007669"/>
    <property type="project" value="InterPro"/>
</dbReference>
<feature type="active site" evidence="11">
    <location>
        <position position="473"/>
    </location>
</feature>
<dbReference type="InParanoid" id="A0A0D2AV57"/>
<evidence type="ECO:0000256" key="4">
    <source>
        <dbReference type="ARBA" id="ARBA00022729"/>
    </source>
</evidence>
<keyword evidence="12" id="KW-0106">Calcium</keyword>
<feature type="signal peptide" evidence="14">
    <location>
        <begin position="1"/>
        <end position="15"/>
    </location>
</feature>
<reference evidence="15 16" key="1">
    <citation type="submission" date="2015-01" db="EMBL/GenBank/DDBJ databases">
        <title>The Genome Sequence of Ochroconis gallopava CBS43764.</title>
        <authorList>
            <consortium name="The Broad Institute Genomics Platform"/>
            <person name="Cuomo C."/>
            <person name="de Hoog S."/>
            <person name="Gorbushina A."/>
            <person name="Stielow B."/>
            <person name="Teixiera M."/>
            <person name="Abouelleil A."/>
            <person name="Chapman S.B."/>
            <person name="Priest M."/>
            <person name="Young S.K."/>
            <person name="Wortman J."/>
            <person name="Nusbaum C."/>
            <person name="Birren B."/>
        </authorList>
    </citation>
    <scope>NUCLEOTIDE SEQUENCE [LARGE SCALE GENOMIC DNA]</scope>
    <source>
        <strain evidence="15 16">CBS 43764</strain>
    </source>
</reference>
<accession>A0A0D2AV57</accession>
<dbReference type="Gene3D" id="1.50.10.10">
    <property type="match status" value="2"/>
</dbReference>
<evidence type="ECO:0000313" key="16">
    <source>
        <dbReference type="Proteomes" id="UP000053259"/>
    </source>
</evidence>
<name>A0A0D2AV57_9PEZI</name>
<comment type="similarity">
    <text evidence="3 13">Belongs to the glycosyl hydrolase 47 family.</text>
</comment>
<dbReference type="InterPro" id="IPR050749">
    <property type="entry name" value="Glycosyl_Hydrolase_47"/>
</dbReference>
<evidence type="ECO:0000256" key="10">
    <source>
        <dbReference type="ARBA" id="ARBA00048605"/>
    </source>
</evidence>
<evidence type="ECO:0000256" key="12">
    <source>
        <dbReference type="PIRSR" id="PIRSR601382-2"/>
    </source>
</evidence>
<sequence length="575" mass="63594">MRFKFCILLATCCLASPLLDRESRKVKREVQFSPNQERADAVKEAFLHAWDGYYRYAFPNDELRPVSNGYSNGRNGWGASAVDALSTAIIMELVNIVDEIVKYVPTINWSSTSSTVSVFETTIRYLGGLLSSYDLLNGPFSHLIENEDLVNGLLQQAKDLADHLAPAFNTATGIPDNMINITTGELTTVDQSTGLAVAGTLVMEWTRLSDLLNEPHYATLAQTAENFLLRPTYQDPNHEPFPGLEGTTINFTTGQFLDVYGGWGGGTDSFYEYLIKMWVYDRNKYGEYKDRWTTAADSTIQFLLQHPSSRPDITFVASYDGQSLVSSSGHLAGFIGGNFLLGGLVLERQDYIDAGLQFTAAWHETYVEDATGIGPENFSWLPESCASNQTVQRRQVTNSQQLHDKDFEDSSGLVRGQDSTVPSTSPIAVLSATSNSTPSPASCSLPASATAQAQFYAKSGFYITTDSYDLRPEVLESYYYAYRITGDTKYQDWAWDAFVAINSTARVGSGFSSFKGVNGAQIQYGDFQESFLFAEVLKYAYLIFAEDGPWQVNFGGNGTNAYVFNTEAHPIRVNT</sequence>
<dbReference type="PRINTS" id="PR00747">
    <property type="entry name" value="GLYHDRLASE47"/>
</dbReference>
<dbReference type="AlphaFoldDB" id="A0A0D2AV57"/>
<organism evidence="15 16">
    <name type="scientific">Verruconis gallopava</name>
    <dbReference type="NCBI Taxonomy" id="253628"/>
    <lineage>
        <taxon>Eukaryota</taxon>
        <taxon>Fungi</taxon>
        <taxon>Dikarya</taxon>
        <taxon>Ascomycota</taxon>
        <taxon>Pezizomycotina</taxon>
        <taxon>Dothideomycetes</taxon>
        <taxon>Pleosporomycetidae</taxon>
        <taxon>Venturiales</taxon>
        <taxon>Sympoventuriaceae</taxon>
        <taxon>Verruconis</taxon>
    </lineage>
</organism>
<feature type="active site" description="Proton donor" evidence="11">
    <location>
        <position position="120"/>
    </location>
</feature>
<proteinExistence type="inferred from homology"/>
<keyword evidence="7" id="KW-0325">Glycoprotein</keyword>
<dbReference type="VEuPathDB" id="FungiDB:PV09_05657"/>
<dbReference type="EC" id="3.2.1.-" evidence="13"/>
<feature type="binding site" evidence="12">
    <location>
        <position position="566"/>
    </location>
    <ligand>
        <name>Ca(2+)</name>
        <dbReference type="ChEBI" id="CHEBI:29108"/>
    </ligand>
</feature>
<evidence type="ECO:0000256" key="8">
    <source>
        <dbReference type="ARBA" id="ARBA00023295"/>
    </source>
</evidence>
<dbReference type="PANTHER" id="PTHR11742:SF101">
    <property type="entry name" value="MANNOSYL-OLIGOSACCHARIDE ALPHA-1,2-MANNOSIDASE 1B"/>
    <property type="match status" value="1"/>
</dbReference>
<feature type="chain" id="PRO_5012452530" description="alpha-1,2-Mannosidase" evidence="14">
    <location>
        <begin position="16"/>
        <end position="575"/>
    </location>
</feature>
<dbReference type="GO" id="GO:0036503">
    <property type="term" value="P:ERAD pathway"/>
    <property type="evidence" value="ECO:0007669"/>
    <property type="project" value="UniProtKB-ARBA"/>
</dbReference>
<dbReference type="EMBL" id="KN847546">
    <property type="protein sequence ID" value="KIW02999.1"/>
    <property type="molecule type" value="Genomic_DNA"/>
</dbReference>
<keyword evidence="4 14" id="KW-0732">Signal</keyword>
<keyword evidence="5 13" id="KW-0378">Hydrolase</keyword>
<dbReference type="OrthoDB" id="8118055at2759"/>
<dbReference type="FunFam" id="1.50.10.10:FF:000047">
    <property type="entry name" value="Mannosyl-oligosaccharide alpha-1,2-mannosidase"/>
    <property type="match status" value="1"/>
</dbReference>
<evidence type="ECO:0000256" key="3">
    <source>
        <dbReference type="ARBA" id="ARBA00007658"/>
    </source>
</evidence>
<keyword evidence="12" id="KW-0479">Metal-binding</keyword>
<evidence type="ECO:0000256" key="9">
    <source>
        <dbReference type="ARBA" id="ARBA00047669"/>
    </source>
</evidence>
<dbReference type="InterPro" id="IPR012341">
    <property type="entry name" value="6hp_glycosidase-like_sf"/>
</dbReference>
<dbReference type="GO" id="GO:0005975">
    <property type="term" value="P:carbohydrate metabolic process"/>
    <property type="evidence" value="ECO:0007669"/>
    <property type="project" value="InterPro"/>
</dbReference>
<dbReference type="InterPro" id="IPR036026">
    <property type="entry name" value="Seven-hairpin_glycosidases"/>
</dbReference>
<dbReference type="UniPathway" id="UPA00378"/>
<evidence type="ECO:0000256" key="5">
    <source>
        <dbReference type="ARBA" id="ARBA00022801"/>
    </source>
</evidence>
<dbReference type="PANTHER" id="PTHR11742">
    <property type="entry name" value="MANNOSYL-OLIGOSACCHARIDE ALPHA-1,2-MANNOSIDASE-RELATED"/>
    <property type="match status" value="1"/>
</dbReference>
<evidence type="ECO:0000256" key="1">
    <source>
        <dbReference type="ARBA" id="ARBA00001913"/>
    </source>
</evidence>
<dbReference type="SUPFAM" id="SSF48225">
    <property type="entry name" value="Seven-hairpin glycosidases"/>
    <property type="match status" value="1"/>
</dbReference>
<protein>
    <recommendedName>
        <fullName evidence="13">alpha-1,2-Mannosidase</fullName>
        <ecNumber evidence="13">3.2.1.-</ecNumber>
    </recommendedName>
</protein>
<evidence type="ECO:0000256" key="7">
    <source>
        <dbReference type="ARBA" id="ARBA00023180"/>
    </source>
</evidence>
<feature type="active site" description="Proton donor" evidence="11">
    <location>
        <position position="376"/>
    </location>
</feature>
<evidence type="ECO:0000256" key="13">
    <source>
        <dbReference type="RuleBase" id="RU361193"/>
    </source>
</evidence>
<dbReference type="Proteomes" id="UP000053259">
    <property type="component" value="Unassembled WGS sequence"/>
</dbReference>
<dbReference type="HOGENOM" id="CLU_003818_0_2_1"/>
<comment type="catalytic activity">
    <reaction evidence="9">
        <text>N(4)-(alpha-D-Man-(1-&gt;2)-alpha-D-Man-(1-&gt;2)-alpha-D-Man-(1-&gt;3)-[alpha-D-Man-(1-&gt;3)-[alpha-D-Man-(1-&gt;2)-alpha-D-Man-(1-&gt;6)]-alpha-D-Man-(1-&gt;6)]-beta-D-Man-(1-&gt;4)-beta-D-GlcNAc-(1-&gt;4)-beta-D-GlcNAc)-L-asparaginyl-[protein] (N-glucan mannose isomer 8A1,2,3B1,3) + 3 H2O = N(4)-(alpha-D-Man-(1-&gt;3)-[alpha-D-Man-(1-&gt;3)-[alpha-D-Man-(1-&gt;6)]-alpha-D-Man-(1-&gt;6)]-beta-D-Man-(1-&gt;4)-beta-D-GlcNAc-(1-&gt;4)-beta-D-GlcNAc)-L-asparaginyl-[protein] (N-glucan mannose isomer 5A1,2) + 3 beta-D-mannose</text>
        <dbReference type="Rhea" id="RHEA:56028"/>
        <dbReference type="Rhea" id="RHEA-COMP:14358"/>
        <dbReference type="Rhea" id="RHEA-COMP:14367"/>
        <dbReference type="ChEBI" id="CHEBI:15377"/>
        <dbReference type="ChEBI" id="CHEBI:28563"/>
        <dbReference type="ChEBI" id="CHEBI:59087"/>
        <dbReference type="ChEBI" id="CHEBI:60628"/>
        <dbReference type="EC" id="3.2.1.113"/>
    </reaction>
</comment>
<dbReference type="InterPro" id="IPR001382">
    <property type="entry name" value="Glyco_hydro_47"/>
</dbReference>
<keyword evidence="16" id="KW-1185">Reference proteome</keyword>
<comment type="pathway">
    <text evidence="2">Protein modification; protein glycosylation.</text>
</comment>
<dbReference type="GO" id="GO:0004571">
    <property type="term" value="F:mannosyl-oligosaccharide 1,2-alpha-mannosidase activity"/>
    <property type="evidence" value="ECO:0007669"/>
    <property type="project" value="UniProtKB-EC"/>
</dbReference>
<dbReference type="STRING" id="253628.A0A0D2AV57"/>
<dbReference type="RefSeq" id="XP_016212868.1">
    <property type="nucleotide sequence ID" value="XM_016359189.1"/>
</dbReference>